<accession>G9QLK4</accession>
<protein>
    <submittedName>
        <fullName evidence="1">Uncharacterized protein</fullName>
    </submittedName>
</protein>
<reference evidence="1 2" key="1">
    <citation type="submission" date="2011-09" db="EMBL/GenBank/DDBJ databases">
        <title>The Genome Sequence of Bacillus smithii 7_3_47FAA.</title>
        <authorList>
            <consortium name="The Broad Institute Genome Sequencing Platform"/>
            <person name="Earl A."/>
            <person name="Ward D."/>
            <person name="Feldgarden M."/>
            <person name="Gevers D."/>
            <person name="Daigneault M."/>
            <person name="Strauss J."/>
            <person name="Allen-Vercoe E."/>
            <person name="Young S.K."/>
            <person name="Zeng Q."/>
            <person name="Gargeya S."/>
            <person name="Fitzgerald M."/>
            <person name="Haas B."/>
            <person name="Abouelleil A."/>
            <person name="Alvarado L."/>
            <person name="Arachchi H.M."/>
            <person name="Berlin A."/>
            <person name="Brown A."/>
            <person name="Chapman S.B."/>
            <person name="Chen Z."/>
            <person name="Dunbar C."/>
            <person name="Freedman E."/>
            <person name="Gearin G."/>
            <person name="Goldberg J."/>
            <person name="Griggs A."/>
            <person name="Gujja S."/>
            <person name="Heiman D."/>
            <person name="Howarth C."/>
            <person name="Larson L."/>
            <person name="Lui A."/>
            <person name="MacDonald P.J.P."/>
            <person name="Montmayeur A."/>
            <person name="Murphy C."/>
            <person name="Neiman D."/>
            <person name="Pearson M."/>
            <person name="Priest M."/>
            <person name="Roberts A."/>
            <person name="Saif S."/>
            <person name="Shea T."/>
            <person name="Shenoy N."/>
            <person name="Sisk P."/>
            <person name="Stolte C."/>
            <person name="Sykes S."/>
            <person name="Wortman J."/>
            <person name="Nusbaum C."/>
            <person name="Birren B."/>
        </authorList>
    </citation>
    <scope>NUCLEOTIDE SEQUENCE [LARGE SCALE GENOMIC DNA]</scope>
    <source>
        <strain evidence="1 2">7_3_47FAA</strain>
    </source>
</reference>
<dbReference type="PATRIC" id="fig|665952.3.peg.1933"/>
<evidence type="ECO:0000313" key="2">
    <source>
        <dbReference type="Proteomes" id="UP000011747"/>
    </source>
</evidence>
<keyword evidence="2" id="KW-1185">Reference proteome</keyword>
<name>G9QLK4_9BACI</name>
<proteinExistence type="predicted"/>
<dbReference type="EMBL" id="ACWF01000101">
    <property type="protein sequence ID" value="EHL77963.1"/>
    <property type="molecule type" value="Genomic_DNA"/>
</dbReference>
<gene>
    <name evidence="1" type="ORF">HMPREF1015_02659</name>
</gene>
<dbReference type="Proteomes" id="UP000011747">
    <property type="component" value="Unassembled WGS sequence"/>
</dbReference>
<dbReference type="HOGENOM" id="CLU_2520761_0_0_9"/>
<comment type="caution">
    <text evidence="1">The sequence shown here is derived from an EMBL/GenBank/DDBJ whole genome shotgun (WGS) entry which is preliminary data.</text>
</comment>
<evidence type="ECO:0000313" key="1">
    <source>
        <dbReference type="EMBL" id="EHL77963.1"/>
    </source>
</evidence>
<sequence>MPCRVIECFYSLKPKQTTFKNDSIQPASVFRVLMLFRHCSIWPNISHLLIVHKAAPFRIIIFFKIRTKYQNTWFLDIKTFLDTI</sequence>
<organism evidence="1 2">
    <name type="scientific">Bacillus smithii 7_3_47FAA</name>
    <dbReference type="NCBI Taxonomy" id="665952"/>
    <lineage>
        <taxon>Bacteria</taxon>
        <taxon>Bacillati</taxon>
        <taxon>Bacillota</taxon>
        <taxon>Bacilli</taxon>
        <taxon>Bacillales</taxon>
        <taxon>Bacillaceae</taxon>
        <taxon>Bacillus</taxon>
    </lineage>
</organism>
<dbReference type="AlphaFoldDB" id="G9QLK4"/>